<evidence type="ECO:0000256" key="6">
    <source>
        <dbReference type="ARBA" id="ARBA00023136"/>
    </source>
</evidence>
<dbReference type="EMBL" id="LR790171">
    <property type="protein sequence ID" value="CAB3266033.1"/>
    <property type="molecule type" value="mRNA"/>
</dbReference>
<dbReference type="SMART" id="SM00014">
    <property type="entry name" value="acidPPc"/>
    <property type="match status" value="1"/>
</dbReference>
<dbReference type="Pfam" id="PF01569">
    <property type="entry name" value="PAP2"/>
    <property type="match status" value="1"/>
</dbReference>
<dbReference type="GO" id="GO:0005789">
    <property type="term" value="C:endoplasmic reticulum membrane"/>
    <property type="evidence" value="ECO:0007669"/>
    <property type="project" value="UniProtKB-SubCell"/>
</dbReference>
<feature type="transmembrane region" description="Helical" evidence="8">
    <location>
        <begin position="306"/>
        <end position="329"/>
    </location>
</feature>
<evidence type="ECO:0000256" key="8">
    <source>
        <dbReference type="SAM" id="Phobius"/>
    </source>
</evidence>
<keyword evidence="4" id="KW-0256">Endoplasmic reticulum</keyword>
<protein>
    <submittedName>
        <fullName evidence="10">Sphingosine-1-phosphate phosphatase 2-like</fullName>
    </submittedName>
</protein>
<dbReference type="PANTHER" id="PTHR14969:SF28">
    <property type="entry name" value="DIHYDROSPHINGOSINE 1-PHOSPHATE PHOSPHATASE LCB3-RELATED"/>
    <property type="match status" value="1"/>
</dbReference>
<dbReference type="SUPFAM" id="SSF48317">
    <property type="entry name" value="Acid phosphatase/Vanadium-dependent haloperoxidase"/>
    <property type="match status" value="1"/>
</dbReference>
<evidence type="ECO:0000256" key="7">
    <source>
        <dbReference type="ARBA" id="ARBA00038324"/>
    </source>
</evidence>
<dbReference type="PANTHER" id="PTHR14969">
    <property type="entry name" value="SPHINGOSINE-1-PHOSPHATE PHOSPHOHYDROLASE"/>
    <property type="match status" value="1"/>
</dbReference>
<dbReference type="AlphaFoldDB" id="A0A6F9DSQ1"/>
<gene>
    <name evidence="10" type="primary">Sgpp2-003</name>
</gene>
<reference evidence="10" key="1">
    <citation type="submission" date="2020-04" db="EMBL/GenBank/DDBJ databases">
        <authorList>
            <person name="Neveu A P."/>
        </authorList>
    </citation>
    <scope>NUCLEOTIDE SEQUENCE</scope>
    <source>
        <tissue evidence="10">Whole embryo</tissue>
    </source>
</reference>
<evidence type="ECO:0000256" key="2">
    <source>
        <dbReference type="ARBA" id="ARBA00022692"/>
    </source>
</evidence>
<name>A0A6F9DSQ1_9ASCI</name>
<evidence type="ECO:0000256" key="3">
    <source>
        <dbReference type="ARBA" id="ARBA00022801"/>
    </source>
</evidence>
<keyword evidence="5 8" id="KW-1133">Transmembrane helix</keyword>
<evidence type="ECO:0000256" key="4">
    <source>
        <dbReference type="ARBA" id="ARBA00022824"/>
    </source>
</evidence>
<dbReference type="InterPro" id="IPR000326">
    <property type="entry name" value="PAP2/HPO"/>
</dbReference>
<dbReference type="Gene3D" id="1.20.144.10">
    <property type="entry name" value="Phosphatidic acid phosphatase type 2/haloperoxidase"/>
    <property type="match status" value="1"/>
</dbReference>
<proteinExistence type="evidence at transcript level"/>
<dbReference type="CDD" id="cd03388">
    <property type="entry name" value="PAP2_SPPase1"/>
    <property type="match status" value="1"/>
</dbReference>
<evidence type="ECO:0000256" key="5">
    <source>
        <dbReference type="ARBA" id="ARBA00022989"/>
    </source>
</evidence>
<feature type="transmembrane region" description="Helical" evidence="8">
    <location>
        <begin position="217"/>
        <end position="238"/>
    </location>
</feature>
<evidence type="ECO:0000313" key="10">
    <source>
        <dbReference type="EMBL" id="CAB3266033.1"/>
    </source>
</evidence>
<keyword evidence="6 8" id="KW-0472">Membrane</keyword>
<comment type="similarity">
    <text evidence="7">Belongs to the type 2 lipid phosphate phosphatase family.</text>
</comment>
<organism evidence="10">
    <name type="scientific">Phallusia mammillata</name>
    <dbReference type="NCBI Taxonomy" id="59560"/>
    <lineage>
        <taxon>Eukaryota</taxon>
        <taxon>Metazoa</taxon>
        <taxon>Chordata</taxon>
        <taxon>Tunicata</taxon>
        <taxon>Ascidiacea</taxon>
        <taxon>Phlebobranchia</taxon>
        <taxon>Ascidiidae</taxon>
        <taxon>Phallusia</taxon>
    </lineage>
</organism>
<evidence type="ECO:0000259" key="9">
    <source>
        <dbReference type="SMART" id="SM00014"/>
    </source>
</evidence>
<sequence>MNIISLLAGAAPVARFQRLCGVKWLKPDINNPIYPHEQPSTSSQETKQPSHVITNPTLLQLALGGSELAGEPFYYVFFPACAWLFEIRVARRTLLMLASVMYVGQSLKDILKWPRPSSPPVIRLDEAYETEYGMPSTHTMCAVTVPFTLLLFMSDLYEISIYKGILLSIAWSSFVMLSRIYLGMHSILDIAAGTILSGALIKLFYPVVTWIEDIQYFNFSPWSGILGITSFFLSWTVFQLDSGTNPRTGKTNWNTARGDTAEILGWCAGFITGSCQMLQPTTSVHDLHHLLPVALENPFLRCLVRFSAGAIILGPTTLILRKVLLHVFASFSKSSSIAEAKKECYVELPYKFFTTFVSSFMSTAIIPSLLQNFYLW</sequence>
<dbReference type="InterPro" id="IPR036938">
    <property type="entry name" value="PAP2/HPO_sf"/>
</dbReference>
<accession>A0A6F9DSQ1</accession>
<keyword evidence="3" id="KW-0378">Hydrolase</keyword>
<comment type="subcellular location">
    <subcellularLocation>
        <location evidence="1">Endoplasmic reticulum membrane</location>
        <topology evidence="1">Multi-pass membrane protein</topology>
    </subcellularLocation>
</comment>
<feature type="transmembrane region" description="Helical" evidence="8">
    <location>
        <begin position="350"/>
        <end position="370"/>
    </location>
</feature>
<dbReference type="GO" id="GO:0042392">
    <property type="term" value="F:sphingosine-1-phosphate phosphatase activity"/>
    <property type="evidence" value="ECO:0007669"/>
    <property type="project" value="TreeGrafter"/>
</dbReference>
<feature type="transmembrane region" description="Helical" evidence="8">
    <location>
        <begin position="187"/>
        <end position="205"/>
    </location>
</feature>
<feature type="domain" description="Phosphatidic acid phosphatase type 2/haloperoxidase" evidence="9">
    <location>
        <begin position="90"/>
        <end position="205"/>
    </location>
</feature>
<dbReference type="GO" id="GO:0006670">
    <property type="term" value="P:sphingosine metabolic process"/>
    <property type="evidence" value="ECO:0007669"/>
    <property type="project" value="TreeGrafter"/>
</dbReference>
<evidence type="ECO:0000256" key="1">
    <source>
        <dbReference type="ARBA" id="ARBA00004477"/>
    </source>
</evidence>
<keyword evidence="2 8" id="KW-0812">Transmembrane</keyword>
<feature type="transmembrane region" description="Helical" evidence="8">
    <location>
        <begin position="161"/>
        <end position="181"/>
    </location>
</feature>